<keyword evidence="3 9" id="KW-0547">Nucleotide-binding</keyword>
<dbReference type="Pfam" id="PF00488">
    <property type="entry name" value="MutS_V"/>
    <property type="match status" value="1"/>
</dbReference>
<dbReference type="InterPro" id="IPR017261">
    <property type="entry name" value="DNA_mismatch_repair_MutS/MSH"/>
</dbReference>
<dbReference type="Gene3D" id="3.40.1170.10">
    <property type="entry name" value="DNA repair protein MutS, domain I"/>
    <property type="match status" value="1"/>
</dbReference>
<evidence type="ECO:0000256" key="5">
    <source>
        <dbReference type="ARBA" id="ARBA00022840"/>
    </source>
</evidence>
<protein>
    <recommendedName>
        <fullName evidence="2 9">DNA mismatch repair protein MutS</fullName>
    </recommendedName>
</protein>
<accession>A0AAW6CYF4</accession>
<dbReference type="Proteomes" id="UP001210809">
    <property type="component" value="Unassembled WGS sequence"/>
</dbReference>
<gene>
    <name evidence="9 12" type="primary">mutS</name>
    <name evidence="12" type="ORF">PNE09_02485</name>
</gene>
<dbReference type="FunFam" id="3.40.50.300:FF:000870">
    <property type="entry name" value="MutS protein homolog 4"/>
    <property type="match status" value="1"/>
</dbReference>
<dbReference type="Pfam" id="PF01624">
    <property type="entry name" value="MutS_I"/>
    <property type="match status" value="1"/>
</dbReference>
<dbReference type="InterPro" id="IPR007860">
    <property type="entry name" value="DNA_mmatch_repair_MutS_con_dom"/>
</dbReference>
<dbReference type="InterPro" id="IPR007695">
    <property type="entry name" value="DNA_mismatch_repair_MutS-lik_N"/>
</dbReference>
<dbReference type="PIRSF" id="PIRSF037677">
    <property type="entry name" value="DNA_mis_repair_Msh6"/>
    <property type="match status" value="1"/>
</dbReference>
<dbReference type="GO" id="GO:0005829">
    <property type="term" value="C:cytosol"/>
    <property type="evidence" value="ECO:0007669"/>
    <property type="project" value="TreeGrafter"/>
</dbReference>
<dbReference type="SUPFAM" id="SSF52540">
    <property type="entry name" value="P-loop containing nucleoside triphosphate hydrolases"/>
    <property type="match status" value="1"/>
</dbReference>
<dbReference type="PROSITE" id="PS00486">
    <property type="entry name" value="DNA_MISMATCH_REPAIR_2"/>
    <property type="match status" value="1"/>
</dbReference>
<dbReference type="GO" id="GO:0030983">
    <property type="term" value="F:mismatched DNA binding"/>
    <property type="evidence" value="ECO:0007669"/>
    <property type="project" value="InterPro"/>
</dbReference>
<evidence type="ECO:0000313" key="13">
    <source>
        <dbReference type="Proteomes" id="UP001210809"/>
    </source>
</evidence>
<dbReference type="AlphaFoldDB" id="A0AAW6CYF4"/>
<dbReference type="InterPro" id="IPR007861">
    <property type="entry name" value="DNA_mismatch_repair_MutS_clamp"/>
</dbReference>
<comment type="function">
    <text evidence="8 9">This protein is involved in the repair of mismatches in DNA. It is possible that it carries out the mismatch recognition step. This protein has a weak ATPase activity.</text>
</comment>
<feature type="binding site" evidence="9">
    <location>
        <begin position="627"/>
        <end position="634"/>
    </location>
    <ligand>
        <name>ATP</name>
        <dbReference type="ChEBI" id="CHEBI:30616"/>
    </ligand>
</feature>
<dbReference type="InterPro" id="IPR016151">
    <property type="entry name" value="DNA_mismatch_repair_MutS_N"/>
</dbReference>
<dbReference type="SMART" id="SM00533">
    <property type="entry name" value="MUTSd"/>
    <property type="match status" value="1"/>
</dbReference>
<dbReference type="GO" id="GO:0140664">
    <property type="term" value="F:ATP-dependent DNA damage sensor activity"/>
    <property type="evidence" value="ECO:0007669"/>
    <property type="project" value="InterPro"/>
</dbReference>
<dbReference type="SMART" id="SM00534">
    <property type="entry name" value="MUTSac"/>
    <property type="match status" value="1"/>
</dbReference>
<dbReference type="Gene3D" id="3.30.420.110">
    <property type="entry name" value="MutS, connector domain"/>
    <property type="match status" value="1"/>
</dbReference>
<evidence type="ECO:0000256" key="6">
    <source>
        <dbReference type="ARBA" id="ARBA00023125"/>
    </source>
</evidence>
<dbReference type="SUPFAM" id="SSF53150">
    <property type="entry name" value="DNA repair protein MutS, domain II"/>
    <property type="match status" value="1"/>
</dbReference>
<dbReference type="GO" id="GO:0006298">
    <property type="term" value="P:mismatch repair"/>
    <property type="evidence" value="ECO:0007669"/>
    <property type="project" value="UniProtKB-UniRule"/>
</dbReference>
<proteinExistence type="inferred from homology"/>
<dbReference type="InterPro" id="IPR000432">
    <property type="entry name" value="DNA_mismatch_repair_MutS_C"/>
</dbReference>
<dbReference type="FunFam" id="1.10.1420.10:FF:000001">
    <property type="entry name" value="DNA mismatch repair protein MutS"/>
    <property type="match status" value="1"/>
</dbReference>
<evidence type="ECO:0000256" key="1">
    <source>
        <dbReference type="ARBA" id="ARBA00006271"/>
    </source>
</evidence>
<dbReference type="GO" id="GO:0003684">
    <property type="term" value="F:damaged DNA binding"/>
    <property type="evidence" value="ECO:0007669"/>
    <property type="project" value="UniProtKB-UniRule"/>
</dbReference>
<evidence type="ECO:0000256" key="7">
    <source>
        <dbReference type="ARBA" id="ARBA00023204"/>
    </source>
</evidence>
<dbReference type="InterPro" id="IPR036678">
    <property type="entry name" value="MutS_con_dom_sf"/>
</dbReference>
<dbReference type="Pfam" id="PF05192">
    <property type="entry name" value="MutS_III"/>
    <property type="match status" value="1"/>
</dbReference>
<dbReference type="InterPro" id="IPR036187">
    <property type="entry name" value="DNA_mismatch_repair_MutS_sf"/>
</dbReference>
<keyword evidence="5 9" id="KW-0067">ATP-binding</keyword>
<dbReference type="InterPro" id="IPR005748">
    <property type="entry name" value="DNA_mismatch_repair_MutS"/>
</dbReference>
<sequence length="870" mass="96823">MKLLKAGNSGEKLTPMMQQYVEIKANYKDYILFYRLGDFYEMFNEDAMVASKELELTLTSRAGTPMCGVPHHSAEGYIKKLIDKGFKVAICEQTTDPALSKGLVERDIVRLVSAGTVIEASMLEDGSNNYISCIYVGKNGTGMVFADISTGEVHAVEKANSKKTDEDIIAQFSQYTPVELLFNAEFLNRKQAYTFIRNRYGKCSAEQLSDEDFSIDDVSEITAQFGGTADEIGLAGKDNALRALCALLRYLYKAQRSGAKRFVKLNVHSSGEFMQLGLATRRNLELTSTMRSGEKKGSLLWVLDKTDTSMGRRKLRQCIEQPLTDTAAIIRRHDAVEALINNSAALYDIKTDLAKVYDLERLMTRIIYKAANAKDVKALGATCRILPQLKSDLSQISTQLTRSLDKKISPLDDIADLVERAIADEPPALMKDGGYIKNGFNEELDRLRNITGGGKDLLAQIEQQEKEATGIKNLRVGYNRVFGYYIEVSKGNVSMVPDRYVRKQTLTNGERYITDELKKIENEILGANDKILALEAAIFAEVREFIAQRLDLIQQTAESVAALDVLCSYAVVSIENNYCRPMMANDSVIEIKDGRHPVVEKMVNEILFTPNDVYLDVKSNRLMIITGPNMSGKSTFMRQVAVIVLMAQIGCFVPASYARLGVVDRIFTRVGASDDLSAGQSTFMVEMTEVATILNEATRNSLVILDEIGRGTSTYDGVSIAKAVAEYISSKAIGCKTLFATHYHELISLENELDGVRNYSVKVKRSGEDIKFLHKIVEGGTDDSYSIEVARLAGLPKKVTDRAKQLLAELEKAPKIQRELELRAEEESESQIDFEATGRQNVIAEIKNLDLDDMTPREAYAKLEELKAML</sequence>
<dbReference type="NCBIfam" id="TIGR01070">
    <property type="entry name" value="mutS1"/>
    <property type="match status" value="1"/>
</dbReference>
<dbReference type="HAMAP" id="MF_00096">
    <property type="entry name" value="MutS"/>
    <property type="match status" value="1"/>
</dbReference>
<comment type="caution">
    <text evidence="12">The sequence shown here is derived from an EMBL/GenBank/DDBJ whole genome shotgun (WGS) entry which is preliminary data.</text>
</comment>
<evidence type="ECO:0000259" key="11">
    <source>
        <dbReference type="PROSITE" id="PS00486"/>
    </source>
</evidence>
<dbReference type="PANTHER" id="PTHR11361">
    <property type="entry name" value="DNA MISMATCH REPAIR PROTEIN MUTS FAMILY MEMBER"/>
    <property type="match status" value="1"/>
</dbReference>
<dbReference type="Pfam" id="PF05190">
    <property type="entry name" value="MutS_IV"/>
    <property type="match status" value="1"/>
</dbReference>
<reference evidence="12" key="1">
    <citation type="submission" date="2023-01" db="EMBL/GenBank/DDBJ databases">
        <title>Human gut microbiome strain richness.</title>
        <authorList>
            <person name="Chen-Liaw A."/>
        </authorList>
    </citation>
    <scope>NUCLEOTIDE SEQUENCE</scope>
    <source>
        <strain evidence="12">1001283st1_G1_1001283B150217_161031</strain>
    </source>
</reference>
<evidence type="ECO:0000256" key="2">
    <source>
        <dbReference type="ARBA" id="ARBA00021982"/>
    </source>
</evidence>
<keyword evidence="4 9" id="KW-0227">DNA damage</keyword>
<evidence type="ECO:0000256" key="4">
    <source>
        <dbReference type="ARBA" id="ARBA00022763"/>
    </source>
</evidence>
<dbReference type="Gene3D" id="1.10.1420.10">
    <property type="match status" value="2"/>
</dbReference>
<dbReference type="Gene3D" id="3.40.50.300">
    <property type="entry name" value="P-loop containing nucleotide triphosphate hydrolases"/>
    <property type="match status" value="1"/>
</dbReference>
<evidence type="ECO:0000256" key="9">
    <source>
        <dbReference type="HAMAP-Rule" id="MF_00096"/>
    </source>
</evidence>
<dbReference type="Pfam" id="PF05188">
    <property type="entry name" value="MutS_II"/>
    <property type="match status" value="1"/>
</dbReference>
<evidence type="ECO:0000256" key="3">
    <source>
        <dbReference type="ARBA" id="ARBA00022741"/>
    </source>
</evidence>
<dbReference type="CDD" id="cd03284">
    <property type="entry name" value="ABC_MutS1"/>
    <property type="match status" value="1"/>
</dbReference>
<evidence type="ECO:0000256" key="8">
    <source>
        <dbReference type="ARBA" id="ARBA00024647"/>
    </source>
</evidence>
<dbReference type="InterPro" id="IPR007696">
    <property type="entry name" value="DNA_mismatch_repair_MutS_core"/>
</dbReference>
<evidence type="ECO:0000256" key="10">
    <source>
        <dbReference type="RuleBase" id="RU003756"/>
    </source>
</evidence>
<dbReference type="EMBL" id="JAQLXW010000002">
    <property type="protein sequence ID" value="MDB8002929.1"/>
    <property type="molecule type" value="Genomic_DNA"/>
</dbReference>
<dbReference type="GO" id="GO:0005524">
    <property type="term" value="F:ATP binding"/>
    <property type="evidence" value="ECO:0007669"/>
    <property type="project" value="UniProtKB-UniRule"/>
</dbReference>
<dbReference type="SUPFAM" id="SSF48334">
    <property type="entry name" value="DNA repair protein MutS, domain III"/>
    <property type="match status" value="1"/>
</dbReference>
<dbReference type="InterPro" id="IPR045076">
    <property type="entry name" value="MutS"/>
</dbReference>
<name>A0AAW6CYF4_9FIRM</name>
<dbReference type="SUPFAM" id="SSF55271">
    <property type="entry name" value="DNA repair protein MutS, domain I"/>
    <property type="match status" value="1"/>
</dbReference>
<dbReference type="NCBIfam" id="NF003810">
    <property type="entry name" value="PRK05399.1"/>
    <property type="match status" value="1"/>
</dbReference>
<feature type="domain" description="DNA mismatch repair proteins mutS family" evidence="11">
    <location>
        <begin position="701"/>
        <end position="717"/>
    </location>
</feature>
<dbReference type="FunFam" id="3.40.1170.10:FF:000001">
    <property type="entry name" value="DNA mismatch repair protein MutS"/>
    <property type="match status" value="1"/>
</dbReference>
<dbReference type="InterPro" id="IPR027417">
    <property type="entry name" value="P-loop_NTPase"/>
</dbReference>
<keyword evidence="6 9" id="KW-0238">DNA-binding</keyword>
<evidence type="ECO:0000313" key="12">
    <source>
        <dbReference type="EMBL" id="MDB8002929.1"/>
    </source>
</evidence>
<dbReference type="PANTHER" id="PTHR11361:SF34">
    <property type="entry name" value="DNA MISMATCH REPAIR PROTEIN MSH1, MITOCHONDRIAL"/>
    <property type="match status" value="1"/>
</dbReference>
<comment type="similarity">
    <text evidence="1 9 10">Belongs to the DNA mismatch repair MutS family.</text>
</comment>
<organism evidence="12 13">
    <name type="scientific">[Eubacterium] siraeum</name>
    <dbReference type="NCBI Taxonomy" id="39492"/>
    <lineage>
        <taxon>Bacteria</taxon>
        <taxon>Bacillati</taxon>
        <taxon>Bacillota</taxon>
        <taxon>Clostridia</taxon>
        <taxon>Eubacteriales</taxon>
        <taxon>Oscillospiraceae</taxon>
        <taxon>Oscillospiraceae incertae sedis</taxon>
    </lineage>
</organism>
<keyword evidence="7 9" id="KW-0234">DNA repair</keyword>